<dbReference type="EMBL" id="PTIX01000017">
    <property type="protein sequence ID" value="PPK64896.1"/>
    <property type="molecule type" value="Genomic_DNA"/>
</dbReference>
<name>A0A2S6GIA7_9PSEU</name>
<dbReference type="RefSeq" id="WP_104481654.1">
    <property type="nucleotide sequence ID" value="NZ_CP154825.1"/>
</dbReference>
<sequence>MFIAMVGVVVAVVLLWHLFAVVARRTGEVARPWGIRAKATLIGATAVCAFSALKVFGSGTDYRCLYPDPSHGPTYLPQRWPCGEIFEQVPGFINTLFFVLLAAFAAWVVIATPGRAQDSDDERD</sequence>
<organism evidence="2 3">
    <name type="scientific">Actinokineospora auranticolor</name>
    <dbReference type="NCBI Taxonomy" id="155976"/>
    <lineage>
        <taxon>Bacteria</taxon>
        <taxon>Bacillati</taxon>
        <taxon>Actinomycetota</taxon>
        <taxon>Actinomycetes</taxon>
        <taxon>Pseudonocardiales</taxon>
        <taxon>Pseudonocardiaceae</taxon>
        <taxon>Actinokineospora</taxon>
    </lineage>
</organism>
<keyword evidence="3" id="KW-1185">Reference proteome</keyword>
<comment type="caution">
    <text evidence="2">The sequence shown here is derived from an EMBL/GenBank/DDBJ whole genome shotgun (WGS) entry which is preliminary data.</text>
</comment>
<feature type="transmembrane region" description="Helical" evidence="1">
    <location>
        <begin position="91"/>
        <end position="110"/>
    </location>
</feature>
<evidence type="ECO:0000313" key="2">
    <source>
        <dbReference type="EMBL" id="PPK64896.1"/>
    </source>
</evidence>
<keyword evidence="1" id="KW-0812">Transmembrane</keyword>
<protein>
    <submittedName>
        <fullName evidence="2">Uncharacterized protein</fullName>
    </submittedName>
</protein>
<proteinExistence type="predicted"/>
<dbReference type="Proteomes" id="UP000239203">
    <property type="component" value="Unassembled WGS sequence"/>
</dbReference>
<evidence type="ECO:0000313" key="3">
    <source>
        <dbReference type="Proteomes" id="UP000239203"/>
    </source>
</evidence>
<dbReference type="AlphaFoldDB" id="A0A2S6GIA7"/>
<gene>
    <name evidence="2" type="ORF">CLV40_117135</name>
</gene>
<feature type="transmembrane region" description="Helical" evidence="1">
    <location>
        <begin position="6"/>
        <end position="23"/>
    </location>
</feature>
<accession>A0A2S6GIA7</accession>
<keyword evidence="1" id="KW-1133">Transmembrane helix</keyword>
<keyword evidence="1" id="KW-0472">Membrane</keyword>
<evidence type="ECO:0000256" key="1">
    <source>
        <dbReference type="SAM" id="Phobius"/>
    </source>
</evidence>
<reference evidence="2 3" key="1">
    <citation type="submission" date="2018-02" db="EMBL/GenBank/DDBJ databases">
        <title>Genomic Encyclopedia of Archaeal and Bacterial Type Strains, Phase II (KMG-II): from individual species to whole genera.</title>
        <authorList>
            <person name="Goeker M."/>
        </authorList>
    </citation>
    <scope>NUCLEOTIDE SEQUENCE [LARGE SCALE GENOMIC DNA]</scope>
    <source>
        <strain evidence="2 3">YU 961-1</strain>
    </source>
</reference>